<dbReference type="OMA" id="AMYTCHK"/>
<feature type="compositionally biased region" description="Polar residues" evidence="7">
    <location>
        <begin position="121"/>
        <end position="131"/>
    </location>
</feature>
<feature type="compositionally biased region" description="Polar residues" evidence="7">
    <location>
        <begin position="481"/>
        <end position="498"/>
    </location>
</feature>
<feature type="region of interest" description="Disordered" evidence="7">
    <location>
        <begin position="283"/>
        <end position="305"/>
    </location>
</feature>
<feature type="domain" description="PAS" evidence="8">
    <location>
        <begin position="366"/>
        <end position="408"/>
    </location>
</feature>
<dbReference type="PROSITE" id="PS50888">
    <property type="entry name" value="BHLH"/>
    <property type="match status" value="1"/>
</dbReference>
<evidence type="ECO:0000256" key="7">
    <source>
        <dbReference type="SAM" id="MobiDB-lite"/>
    </source>
</evidence>
<feature type="region of interest" description="Disordered" evidence="7">
    <location>
        <begin position="560"/>
        <end position="579"/>
    </location>
</feature>
<dbReference type="InterPro" id="IPR035965">
    <property type="entry name" value="PAS-like_dom_sf"/>
</dbReference>
<feature type="compositionally biased region" description="Basic residues" evidence="7">
    <location>
        <begin position="292"/>
        <end position="305"/>
    </location>
</feature>
<feature type="region of interest" description="Disordered" evidence="7">
    <location>
        <begin position="1"/>
        <end position="63"/>
    </location>
</feature>
<dbReference type="Proteomes" id="UP000694845">
    <property type="component" value="Unplaced"/>
</dbReference>
<dbReference type="Pfam" id="PF08447">
    <property type="entry name" value="PAS_3"/>
    <property type="match status" value="1"/>
</dbReference>
<dbReference type="InterPro" id="IPR013767">
    <property type="entry name" value="PAS_fold"/>
</dbReference>
<organism evidence="10 11">
    <name type="scientific">Acanthaster planci</name>
    <name type="common">Crown-of-thorns starfish</name>
    <dbReference type="NCBI Taxonomy" id="133434"/>
    <lineage>
        <taxon>Eukaryota</taxon>
        <taxon>Metazoa</taxon>
        <taxon>Echinodermata</taxon>
        <taxon>Eleutherozoa</taxon>
        <taxon>Asterozoa</taxon>
        <taxon>Asteroidea</taxon>
        <taxon>Valvatacea</taxon>
        <taxon>Valvatida</taxon>
        <taxon>Acanthasteridae</taxon>
        <taxon>Acanthaster</taxon>
    </lineage>
</organism>
<name>A0A8B7Y293_ACAPL</name>
<dbReference type="AlphaFoldDB" id="A0A8B7Y293"/>
<keyword evidence="10" id="KW-1185">Reference proteome</keyword>
<dbReference type="GO" id="GO:0000977">
    <property type="term" value="F:RNA polymerase II transcription regulatory region sequence-specific DNA binding"/>
    <property type="evidence" value="ECO:0007669"/>
    <property type="project" value="TreeGrafter"/>
</dbReference>
<dbReference type="GO" id="GO:0000981">
    <property type="term" value="F:DNA-binding transcription factor activity, RNA polymerase II-specific"/>
    <property type="evidence" value="ECO:0007669"/>
    <property type="project" value="TreeGrafter"/>
</dbReference>
<dbReference type="RefSeq" id="XP_022086647.1">
    <property type="nucleotide sequence ID" value="XM_022230955.1"/>
</dbReference>
<gene>
    <name evidence="11" type="primary">LOC110977116</name>
</gene>
<keyword evidence="5" id="KW-0804">Transcription</keyword>
<evidence type="ECO:0000256" key="2">
    <source>
        <dbReference type="ARBA" id="ARBA00022737"/>
    </source>
</evidence>
<evidence type="ECO:0000256" key="6">
    <source>
        <dbReference type="ARBA" id="ARBA00023242"/>
    </source>
</evidence>
<evidence type="ECO:0000256" key="4">
    <source>
        <dbReference type="ARBA" id="ARBA00023125"/>
    </source>
</evidence>
<dbReference type="InterPro" id="IPR013655">
    <property type="entry name" value="PAS_fold_3"/>
</dbReference>
<dbReference type="GO" id="GO:0071456">
    <property type="term" value="P:cellular response to hypoxia"/>
    <property type="evidence" value="ECO:0007669"/>
    <property type="project" value="TreeGrafter"/>
</dbReference>
<evidence type="ECO:0000256" key="3">
    <source>
        <dbReference type="ARBA" id="ARBA00023015"/>
    </source>
</evidence>
<keyword evidence="6" id="KW-0539">Nucleus</keyword>
<evidence type="ECO:0000259" key="9">
    <source>
        <dbReference type="PROSITE" id="PS50888"/>
    </source>
</evidence>
<reference evidence="11" key="1">
    <citation type="submission" date="2025-08" db="UniProtKB">
        <authorList>
            <consortium name="RefSeq"/>
        </authorList>
    </citation>
    <scope>IDENTIFICATION</scope>
</reference>
<dbReference type="Gene3D" id="3.30.450.20">
    <property type="entry name" value="PAS domain"/>
    <property type="match status" value="2"/>
</dbReference>
<dbReference type="GeneID" id="110977116"/>
<feature type="region of interest" description="Disordered" evidence="7">
    <location>
        <begin position="480"/>
        <end position="508"/>
    </location>
</feature>
<dbReference type="PROSITE" id="PS50112">
    <property type="entry name" value="PAS"/>
    <property type="match status" value="2"/>
</dbReference>
<dbReference type="PANTHER" id="PTHR23043">
    <property type="entry name" value="HYPOXIA-INDUCIBLE FACTOR 1 ALPHA"/>
    <property type="match status" value="1"/>
</dbReference>
<evidence type="ECO:0000313" key="11">
    <source>
        <dbReference type="RefSeq" id="XP_022086647.1"/>
    </source>
</evidence>
<dbReference type="PANTHER" id="PTHR23043:SF17">
    <property type="entry name" value="PROTEIN SIMILAR"/>
    <property type="match status" value="1"/>
</dbReference>
<sequence length="909" mass="101139">MLSQQCGGDDYGIHSQPPRGTLPGPTAGMSPYARPTRQHPPQQHAGLRSTGSSKIDPSSFKSKRYRDKLREQIKALENLLPIDKATLHRKLDSQTVFRLVISYFRTKVFFQVAGFSSATQDEAELSGSQTPAGRDPLKPIPAKRETLTEAVCKDFCDRSEVQLALEALDGFLLVVTSDGTILYSTENISSHLGFHQVDLVHRCLYGIVHPDDHLELKGVLEQTLSSTGCQSRVQMEAAYSVGCGMEERGTGDACKVSFLCRMKCFNGTSTGFVCCIPAHHQSPQGPSSPPQVHHRSSSHKSSHKKMHCCGGMRSFPGAVKSSRTSCQVLFLAFRPITSLAQDTDIEFKQNVFWSKHEMDLSVKLLDTRAYDILGFEPSELEGKSLYDMIHPQDLAAMFACHKTLVDTDEIHTLYFRLMTKNSSWVWLHTRAKVITKNSRKHSIVLTHCPVREMDNSYLHQEARARTRYGLDEYLKLKHMNHSGTDGETSSTPPQSDASQNKRRWTSNDTYVVASQSPYKLKDDYSASLHSPHGACPSSYHQSSERHSPVYPSTYAPHRYQKAAQGLQSSPEKAPLEREPPPMNVNFYDYAHSSDDFIPGGPLHPNHPQPHPALSMYQMVAHLPPEMYDAESYRKHALMFMESHTQLAGPGMVPNYHHHHMGQYQLPLTPQTSPQSFYPQGHFPVHYPEHIPTGHPAGRPVGPETLSPPPSPDRNFKPACMYSSVGPGEGLNKGPEPVFPADCCKAEHYASLVVNGAVQVRLLDGATYPRTQYTNGYSHEYPHGDQYSSETSCLYGNHYESDIELKPFQRVNAPPLHKMDSSHRSLVSYAESPTGSNLPNHGYHSDRVAHDRERCLPCPMANTKNGCLAPKLPPVNEVRIVSPASSLPPIGSFLDFLNEDADIPAAEEAC</sequence>
<dbReference type="CDD" id="cd00130">
    <property type="entry name" value="PAS"/>
    <property type="match status" value="2"/>
</dbReference>
<feature type="domain" description="BHLH" evidence="9">
    <location>
        <begin position="53"/>
        <end position="107"/>
    </location>
</feature>
<evidence type="ECO:0000256" key="1">
    <source>
        <dbReference type="ARBA" id="ARBA00004123"/>
    </source>
</evidence>
<evidence type="ECO:0000313" key="10">
    <source>
        <dbReference type="Proteomes" id="UP000694845"/>
    </source>
</evidence>
<dbReference type="GO" id="GO:0046983">
    <property type="term" value="F:protein dimerization activity"/>
    <property type="evidence" value="ECO:0007669"/>
    <property type="project" value="InterPro"/>
</dbReference>
<dbReference type="SUPFAM" id="SSF55785">
    <property type="entry name" value="PYP-like sensor domain (PAS domain)"/>
    <property type="match status" value="2"/>
</dbReference>
<proteinExistence type="predicted"/>
<feature type="region of interest" description="Disordered" evidence="7">
    <location>
        <begin position="121"/>
        <end position="140"/>
    </location>
</feature>
<evidence type="ECO:0000259" key="8">
    <source>
        <dbReference type="PROSITE" id="PS50112"/>
    </source>
</evidence>
<feature type="domain" description="PAS" evidence="8">
    <location>
        <begin position="157"/>
        <end position="227"/>
    </location>
</feature>
<dbReference type="OrthoDB" id="6099906at2759"/>
<dbReference type="InterPro" id="IPR011598">
    <property type="entry name" value="bHLH_dom"/>
</dbReference>
<keyword evidence="4" id="KW-0238">DNA-binding</keyword>
<feature type="region of interest" description="Disordered" evidence="7">
    <location>
        <begin position="523"/>
        <end position="553"/>
    </location>
</feature>
<dbReference type="InterPro" id="IPR000014">
    <property type="entry name" value="PAS"/>
</dbReference>
<dbReference type="SMART" id="SM00091">
    <property type="entry name" value="PAS"/>
    <property type="match status" value="2"/>
</dbReference>
<dbReference type="KEGG" id="aplc:110977116"/>
<feature type="compositionally biased region" description="Polar residues" evidence="7">
    <location>
        <begin position="49"/>
        <end position="60"/>
    </location>
</feature>
<protein>
    <submittedName>
        <fullName evidence="11">Aryl hydrocarbon receptor protein 1-like isoform X1</fullName>
    </submittedName>
</protein>
<evidence type="ECO:0000256" key="5">
    <source>
        <dbReference type="ARBA" id="ARBA00023163"/>
    </source>
</evidence>
<accession>A0A8B7Y293</accession>
<comment type="subcellular location">
    <subcellularLocation>
        <location evidence="1">Nucleus</location>
    </subcellularLocation>
</comment>
<keyword evidence="3" id="KW-0805">Transcription regulation</keyword>
<dbReference type="Pfam" id="PF00989">
    <property type="entry name" value="PAS"/>
    <property type="match status" value="1"/>
</dbReference>
<dbReference type="GO" id="GO:0005634">
    <property type="term" value="C:nucleus"/>
    <property type="evidence" value="ECO:0007669"/>
    <property type="project" value="UniProtKB-SubCell"/>
</dbReference>
<keyword evidence="2" id="KW-0677">Repeat</keyword>